<evidence type="ECO:0008006" key="7">
    <source>
        <dbReference type="Google" id="ProtNLM"/>
    </source>
</evidence>
<reference evidence="5" key="1">
    <citation type="submission" date="2015-10" db="EMBL/GenBank/DDBJ databases">
        <authorList>
            <person name="Regsiter A."/>
            <person name="william w."/>
        </authorList>
    </citation>
    <scope>NUCLEOTIDE SEQUENCE</scope>
    <source>
        <strain evidence="5">Montdore</strain>
    </source>
</reference>
<keyword evidence="2" id="KW-0378">Hydrolase</keyword>
<organism evidence="5 6">
    <name type="scientific">Tuber aestivum</name>
    <name type="common">summer truffle</name>
    <dbReference type="NCBI Taxonomy" id="59557"/>
    <lineage>
        <taxon>Eukaryota</taxon>
        <taxon>Fungi</taxon>
        <taxon>Dikarya</taxon>
        <taxon>Ascomycota</taxon>
        <taxon>Pezizomycotina</taxon>
        <taxon>Pezizomycetes</taxon>
        <taxon>Pezizales</taxon>
        <taxon>Tuberaceae</taxon>
        <taxon>Tuber</taxon>
    </lineage>
</organism>
<dbReference type="Gene3D" id="3.20.20.80">
    <property type="entry name" value="Glycosidases"/>
    <property type="match status" value="1"/>
</dbReference>
<evidence type="ECO:0000313" key="5">
    <source>
        <dbReference type="EMBL" id="CUS15468.1"/>
    </source>
</evidence>
<sequence length="477" mass="53532">MSSDTLPKDFLWGYATASAQVEGSPEADGRGLSIWDTFSLQGDRTEDGKSNSFGTDSYRRWKEDIDLMKSYGANCHRFSISWSRIIPSGGRSDPINPAGISFYRTFIQSLLEAGIQPVPTLFHWDLPQALQDRYKGFLNKEIVADFTHYARIVFDELGDLVKVWLTINEPNVYAALGHCIGAHAPGRSSDRTKSAEGDSLVEPYIVGHNLLMAHAAAVKVYREEFSQQGGRIGLVVNANWAEPYDQTAENVAAAEKYFTICSLWLADPVHKGDYPELLKEIVGDKLPEFAPEEKALLKGSSDFFGLNHYTTYYAKVRTTPAGPTDFRSQFFHGVDETSVGPDGKEIGPKAGLPWVRPVPWGFKKVLRFLWERYGRDIYVTENGVICPGEKDMKKEEAVEDDFRIDYYRGYINAMAELINEGVPIKSYLAWAFADNFEWQEGYTAKFGVTFVDPETGDRTPKRSAGFLKEFMEGKMGA</sequence>
<keyword evidence="6" id="KW-1185">Reference proteome</keyword>
<name>A0A292Q958_9PEZI</name>
<dbReference type="PRINTS" id="PR00131">
    <property type="entry name" value="GLHYDRLASE1"/>
</dbReference>
<dbReference type="InterPro" id="IPR001360">
    <property type="entry name" value="Glyco_hydro_1"/>
</dbReference>
<dbReference type="InterPro" id="IPR017853">
    <property type="entry name" value="GH"/>
</dbReference>
<accession>A0A292Q958</accession>
<dbReference type="AlphaFoldDB" id="A0A292Q958"/>
<dbReference type="SUPFAM" id="SSF51445">
    <property type="entry name" value="(Trans)glycosidases"/>
    <property type="match status" value="1"/>
</dbReference>
<dbReference type="Proteomes" id="UP001412239">
    <property type="component" value="Unassembled WGS sequence"/>
</dbReference>
<dbReference type="Pfam" id="PF00232">
    <property type="entry name" value="Glyco_hydro_1"/>
    <property type="match status" value="1"/>
</dbReference>
<comment type="similarity">
    <text evidence="1 4">Belongs to the glycosyl hydrolase 1 family.</text>
</comment>
<gene>
    <name evidence="5" type="ORF">GSTUAT00000401001</name>
</gene>
<dbReference type="PANTHER" id="PTHR10353">
    <property type="entry name" value="GLYCOSYL HYDROLASE"/>
    <property type="match status" value="1"/>
</dbReference>
<dbReference type="PANTHER" id="PTHR10353:SF36">
    <property type="entry name" value="LP05116P"/>
    <property type="match status" value="1"/>
</dbReference>
<evidence type="ECO:0000256" key="4">
    <source>
        <dbReference type="RuleBase" id="RU003690"/>
    </source>
</evidence>
<evidence type="ECO:0000256" key="2">
    <source>
        <dbReference type="ARBA" id="ARBA00022801"/>
    </source>
</evidence>
<dbReference type="GO" id="GO:0008422">
    <property type="term" value="F:beta-glucosidase activity"/>
    <property type="evidence" value="ECO:0007669"/>
    <property type="project" value="TreeGrafter"/>
</dbReference>
<dbReference type="FunFam" id="3.20.20.80:FF:000041">
    <property type="entry name" value="Beta-glucosidase 7"/>
    <property type="match status" value="1"/>
</dbReference>
<protein>
    <recommendedName>
        <fullName evidence="7">Beta-glucosidase</fullName>
    </recommendedName>
</protein>
<evidence type="ECO:0000313" key="6">
    <source>
        <dbReference type="Proteomes" id="UP001412239"/>
    </source>
</evidence>
<dbReference type="EMBL" id="LN890946">
    <property type="protein sequence ID" value="CUS15468.1"/>
    <property type="molecule type" value="Genomic_DNA"/>
</dbReference>
<evidence type="ECO:0000256" key="1">
    <source>
        <dbReference type="ARBA" id="ARBA00010838"/>
    </source>
</evidence>
<dbReference type="GO" id="GO:0005975">
    <property type="term" value="P:carbohydrate metabolic process"/>
    <property type="evidence" value="ECO:0007669"/>
    <property type="project" value="InterPro"/>
</dbReference>
<evidence type="ECO:0000256" key="3">
    <source>
        <dbReference type="ARBA" id="ARBA00023295"/>
    </source>
</evidence>
<keyword evidence="3" id="KW-0326">Glycosidase</keyword>
<proteinExistence type="inferred from homology"/>